<proteinExistence type="predicted"/>
<keyword evidence="2" id="KW-1185">Reference proteome</keyword>
<feature type="non-terminal residue" evidence="1">
    <location>
        <position position="220"/>
    </location>
</feature>
<name>A0ACB8SEV6_9AGAM</name>
<sequence length="220" mass="25269">RIHNGALILQFLSKEAADWIKSNSDATQPFTRSIFPEGILKDRGYSVLVPFVPLTFQPDNMAALREIEERNRLPTGSVTRARWVKPLERRDPGQICGHAIMTTGSAEAANQIIRDGITVREKKVYPEKVKREPLRCLKCHRWGHRAADCHAITDTCGTCGQPHRTSHCSSYRTHYCVSCNSSDHSSWDRACPEFQKRCDQFNDRYPENNMRYFPTEEAWT</sequence>
<accession>A0ACB8SEV6</accession>
<organism evidence="1 2">
    <name type="scientific">Artomyces pyxidatus</name>
    <dbReference type="NCBI Taxonomy" id="48021"/>
    <lineage>
        <taxon>Eukaryota</taxon>
        <taxon>Fungi</taxon>
        <taxon>Dikarya</taxon>
        <taxon>Basidiomycota</taxon>
        <taxon>Agaricomycotina</taxon>
        <taxon>Agaricomycetes</taxon>
        <taxon>Russulales</taxon>
        <taxon>Auriscalpiaceae</taxon>
        <taxon>Artomyces</taxon>
    </lineage>
</organism>
<reference evidence="1" key="2">
    <citation type="journal article" date="2022" name="New Phytol.">
        <title>Evolutionary transition to the ectomycorrhizal habit in the genomes of a hyperdiverse lineage of mushroom-forming fungi.</title>
        <authorList>
            <person name="Looney B."/>
            <person name="Miyauchi S."/>
            <person name="Morin E."/>
            <person name="Drula E."/>
            <person name="Courty P.E."/>
            <person name="Kohler A."/>
            <person name="Kuo A."/>
            <person name="LaButti K."/>
            <person name="Pangilinan J."/>
            <person name="Lipzen A."/>
            <person name="Riley R."/>
            <person name="Andreopoulos W."/>
            <person name="He G."/>
            <person name="Johnson J."/>
            <person name="Nolan M."/>
            <person name="Tritt A."/>
            <person name="Barry K.W."/>
            <person name="Grigoriev I.V."/>
            <person name="Nagy L.G."/>
            <person name="Hibbett D."/>
            <person name="Henrissat B."/>
            <person name="Matheny P.B."/>
            <person name="Labbe J."/>
            <person name="Martin F.M."/>
        </authorList>
    </citation>
    <scope>NUCLEOTIDE SEQUENCE</scope>
    <source>
        <strain evidence="1">HHB10654</strain>
    </source>
</reference>
<dbReference type="EMBL" id="MU277533">
    <property type="protein sequence ID" value="KAI0054301.1"/>
    <property type="molecule type" value="Genomic_DNA"/>
</dbReference>
<comment type="caution">
    <text evidence="1">The sequence shown here is derived from an EMBL/GenBank/DDBJ whole genome shotgun (WGS) entry which is preliminary data.</text>
</comment>
<evidence type="ECO:0000313" key="2">
    <source>
        <dbReference type="Proteomes" id="UP000814140"/>
    </source>
</evidence>
<gene>
    <name evidence="1" type="ORF">BV25DRAFT_1767095</name>
</gene>
<protein>
    <submittedName>
        <fullName evidence="1">Uncharacterized protein</fullName>
    </submittedName>
</protein>
<feature type="non-terminal residue" evidence="1">
    <location>
        <position position="1"/>
    </location>
</feature>
<dbReference type="Proteomes" id="UP000814140">
    <property type="component" value="Unassembled WGS sequence"/>
</dbReference>
<reference evidence="1" key="1">
    <citation type="submission" date="2021-03" db="EMBL/GenBank/DDBJ databases">
        <authorList>
            <consortium name="DOE Joint Genome Institute"/>
            <person name="Ahrendt S."/>
            <person name="Looney B.P."/>
            <person name="Miyauchi S."/>
            <person name="Morin E."/>
            <person name="Drula E."/>
            <person name="Courty P.E."/>
            <person name="Chicoki N."/>
            <person name="Fauchery L."/>
            <person name="Kohler A."/>
            <person name="Kuo A."/>
            <person name="Labutti K."/>
            <person name="Pangilinan J."/>
            <person name="Lipzen A."/>
            <person name="Riley R."/>
            <person name="Andreopoulos W."/>
            <person name="He G."/>
            <person name="Johnson J."/>
            <person name="Barry K.W."/>
            <person name="Grigoriev I.V."/>
            <person name="Nagy L."/>
            <person name="Hibbett D."/>
            <person name="Henrissat B."/>
            <person name="Matheny P.B."/>
            <person name="Labbe J."/>
            <person name="Martin F."/>
        </authorList>
    </citation>
    <scope>NUCLEOTIDE SEQUENCE</scope>
    <source>
        <strain evidence="1">HHB10654</strain>
    </source>
</reference>
<evidence type="ECO:0000313" key="1">
    <source>
        <dbReference type="EMBL" id="KAI0054301.1"/>
    </source>
</evidence>